<feature type="domain" description="PcRGLX/YetA-like N-terminal RIFT barrel" evidence="1">
    <location>
        <begin position="2"/>
        <end position="57"/>
    </location>
</feature>
<gene>
    <name evidence="2" type="ORF">GCM10007320_01830</name>
</gene>
<proteinExistence type="predicted"/>
<accession>A0ABQ3FUF0</accession>
<reference evidence="3" key="1">
    <citation type="journal article" date="2019" name="Int. J. Syst. Evol. Microbiol.">
        <title>The Global Catalogue of Microorganisms (GCM) 10K type strain sequencing project: providing services to taxonomists for standard genome sequencing and annotation.</title>
        <authorList>
            <consortium name="The Broad Institute Genomics Platform"/>
            <consortium name="The Broad Institute Genome Sequencing Center for Infectious Disease"/>
            <person name="Wu L."/>
            <person name="Ma J."/>
        </authorList>
    </citation>
    <scope>NUCLEOTIDE SEQUENCE [LARGE SCALE GENOMIC DNA]</scope>
    <source>
        <strain evidence="3">KCTC 23314</strain>
    </source>
</reference>
<dbReference type="InterPro" id="IPR048329">
    <property type="entry name" value="PcRGLX_1st"/>
</dbReference>
<protein>
    <recommendedName>
        <fullName evidence="1">PcRGLX/YetA-like N-terminal RIFT barrel domain-containing protein</fullName>
    </recommendedName>
</protein>
<name>A0ABQ3FUF0_9BURK</name>
<dbReference type="EMBL" id="BMYK01000001">
    <property type="protein sequence ID" value="GHC68959.1"/>
    <property type="molecule type" value="Genomic_DNA"/>
</dbReference>
<dbReference type="Pfam" id="PF19501">
    <property type="entry name" value="PcRGLX_1st"/>
    <property type="match status" value="1"/>
</dbReference>
<evidence type="ECO:0000259" key="1">
    <source>
        <dbReference type="Pfam" id="PF19501"/>
    </source>
</evidence>
<evidence type="ECO:0000313" key="3">
    <source>
        <dbReference type="Proteomes" id="UP000626210"/>
    </source>
</evidence>
<evidence type="ECO:0000313" key="2">
    <source>
        <dbReference type="EMBL" id="GHC68959.1"/>
    </source>
</evidence>
<organism evidence="2 3">
    <name type="scientific">Pseudorhodoferax aquiterrae</name>
    <dbReference type="NCBI Taxonomy" id="747304"/>
    <lineage>
        <taxon>Bacteria</taxon>
        <taxon>Pseudomonadati</taxon>
        <taxon>Pseudomonadota</taxon>
        <taxon>Betaproteobacteria</taxon>
        <taxon>Burkholderiales</taxon>
        <taxon>Comamonadaceae</taxon>
    </lineage>
</organism>
<comment type="caution">
    <text evidence="2">The sequence shown here is derived from an EMBL/GenBank/DDBJ whole genome shotgun (WGS) entry which is preliminary data.</text>
</comment>
<keyword evidence="3" id="KW-1185">Reference proteome</keyword>
<dbReference type="Proteomes" id="UP000626210">
    <property type="component" value="Unassembled WGS sequence"/>
</dbReference>
<sequence>MFGQAFRQGDMPAGERPRFVLADGTDCPATLWGITSWPDGSMKFCGAVVRVPAPVAAGASLELEVRAGGSAERQVGKRTTADLESAELSVMLEGLVGLEGTWTAALNDGIHSRADIVQLASGPAGTLWRIGSEFRNRAGKAHGQLYCWHYVMALTGANDEFAGLRYLARIAQPWTDVEQPKAEHREFAASVRARAQVLRKLQGHTTTETPGDAIRLPHYASFFSAGHDGRWDYVQGIGKSPADAHVRVTLDGENLRRSGLVPPFDPEVPINDAERIDYHPMGKGSITRAMGTTGERSDVGLLPEWNVRHLLKQSEDHERVMRVNGLSAAGFRLTFRKRATLQPVPCVDIRAQYPGLGNAETNWRGYIYMSGMTKPAPNESLWREDTAHRPGCTYWPYLFTGEPQYLDLLTEHAFAHVLELNQGNGTVWGTTFPRQQLLEGAWGGERGVRVGSGGTLYKGSGVLLYGIGGQRMAAWRSRDVAQAAALAPDVAPDGAAVRQYLNDVLASSYAAFKDYMSKVPASFREAGLFMQDKGNGLPWQIAYMSWSVCHQADILGTPEAAYVRAHLGRFWNGFARQADMACLVAMACSYRDEDGNLVDNMNGVLGSLRCNLNFDAASSRITIAPAKDKTNGAWSPHPGDRFSFAGKPMDLLKSFAEMKPYRVFFAVGCEGQTFQLALKPNGPPIRFPESVVITDCFAQLKDFRPDLAFSPPNSPSGYSANIRGAVAYHLACGDYVSDAMEQLDRIVKGQRINFKDRPKYRTLTSRT</sequence>